<protein>
    <recommendedName>
        <fullName evidence="3">Late embryogenesis abundant protein LEA-2 subgroup domain-containing protein</fullName>
    </recommendedName>
</protein>
<proteinExistence type="predicted"/>
<keyword evidence="2" id="KW-1185">Reference proteome</keyword>
<evidence type="ECO:0000313" key="1">
    <source>
        <dbReference type="EMBL" id="CAH9122820.1"/>
    </source>
</evidence>
<sequence length="93" mass="9942">MLGNVTSDDGHLKARASSYVNATLDLQGVEIFSDVISLIEGVAKGSITLDTVTQINGQLGLFSFDIPLQGNVSCEIVVDTNNQTISHQNCYPE</sequence>
<reference evidence="1" key="1">
    <citation type="submission" date="2022-07" db="EMBL/GenBank/DDBJ databases">
        <authorList>
            <person name="Macas J."/>
            <person name="Novak P."/>
            <person name="Neumann P."/>
        </authorList>
    </citation>
    <scope>NUCLEOTIDE SEQUENCE</scope>
</reference>
<comment type="caution">
    <text evidence="1">The sequence shown here is derived from an EMBL/GenBank/DDBJ whole genome shotgun (WGS) entry which is preliminary data.</text>
</comment>
<accession>A0AAV0ELA2</accession>
<organism evidence="1 2">
    <name type="scientific">Cuscuta epithymum</name>
    <dbReference type="NCBI Taxonomy" id="186058"/>
    <lineage>
        <taxon>Eukaryota</taxon>
        <taxon>Viridiplantae</taxon>
        <taxon>Streptophyta</taxon>
        <taxon>Embryophyta</taxon>
        <taxon>Tracheophyta</taxon>
        <taxon>Spermatophyta</taxon>
        <taxon>Magnoliopsida</taxon>
        <taxon>eudicotyledons</taxon>
        <taxon>Gunneridae</taxon>
        <taxon>Pentapetalae</taxon>
        <taxon>asterids</taxon>
        <taxon>lamiids</taxon>
        <taxon>Solanales</taxon>
        <taxon>Convolvulaceae</taxon>
        <taxon>Cuscuteae</taxon>
        <taxon>Cuscuta</taxon>
        <taxon>Cuscuta subgen. Cuscuta</taxon>
    </lineage>
</organism>
<evidence type="ECO:0008006" key="3">
    <source>
        <dbReference type="Google" id="ProtNLM"/>
    </source>
</evidence>
<dbReference type="AlphaFoldDB" id="A0AAV0ELA2"/>
<name>A0AAV0ELA2_9ASTE</name>
<dbReference type="Proteomes" id="UP001152523">
    <property type="component" value="Unassembled WGS sequence"/>
</dbReference>
<gene>
    <name evidence="1" type="ORF">CEPIT_LOCUS24749</name>
</gene>
<evidence type="ECO:0000313" key="2">
    <source>
        <dbReference type="Proteomes" id="UP001152523"/>
    </source>
</evidence>
<dbReference type="EMBL" id="CAMAPF010000927">
    <property type="protein sequence ID" value="CAH9122820.1"/>
    <property type="molecule type" value="Genomic_DNA"/>
</dbReference>